<dbReference type="RefSeq" id="WP_317561661.1">
    <property type="nucleotide sequence ID" value="NZ_JAWLIP010000006.1"/>
</dbReference>
<evidence type="ECO:0000259" key="1">
    <source>
        <dbReference type="PROSITE" id="PS51831"/>
    </source>
</evidence>
<dbReference type="Proteomes" id="UP001185659">
    <property type="component" value="Unassembled WGS sequence"/>
</dbReference>
<sequence length="221" mass="23896">MPHSKLIADLEAAFGAHDDSSDNSHDINHARRVMRSALEIAAGEGGGNQRVIIAAAYLHDWINLPKNHPDRARASTLSAEAARPILKSLGFDEAEREAACHAIVAHSFSAGITPETLEAKALQDADRLEALGAIGLARTFAISGQLGSSLFDGEDPFAVNRPLDDKRYSVDHFEVKLLRLPETMQTSMGRQLADRRADVLRRFLADLAEELGAALPQSARG</sequence>
<dbReference type="Gene3D" id="1.10.3210.50">
    <property type="match status" value="1"/>
</dbReference>
<dbReference type="PANTHER" id="PTHR33594">
    <property type="entry name" value="SUPERFAMILY HYDROLASE, PUTATIVE (AFU_ORTHOLOGUE AFUA_1G03035)-RELATED"/>
    <property type="match status" value="1"/>
</dbReference>
<name>A0ABU4AMB3_9HYPH</name>
<accession>A0ABU4AMB3</accession>
<reference evidence="2 3" key="1">
    <citation type="submission" date="2023-10" db="EMBL/GenBank/DDBJ databases">
        <authorList>
            <person name="Venkata Ramana C."/>
            <person name="Sasikala C."/>
            <person name="Dhurka M."/>
        </authorList>
    </citation>
    <scope>NUCLEOTIDE SEQUENCE [LARGE SCALE GENOMIC DNA]</scope>
    <source>
        <strain evidence="2 3">KCTC 32151</strain>
    </source>
</reference>
<evidence type="ECO:0000313" key="2">
    <source>
        <dbReference type="EMBL" id="MDV6227382.1"/>
    </source>
</evidence>
<dbReference type="SUPFAM" id="SSF109604">
    <property type="entry name" value="HD-domain/PDEase-like"/>
    <property type="match status" value="1"/>
</dbReference>
<gene>
    <name evidence="2" type="ORF">R2G56_13875</name>
</gene>
<dbReference type="InterPro" id="IPR003607">
    <property type="entry name" value="HD/PDEase_dom"/>
</dbReference>
<dbReference type="EMBL" id="JAWLIP010000006">
    <property type="protein sequence ID" value="MDV6227382.1"/>
    <property type="molecule type" value="Genomic_DNA"/>
</dbReference>
<dbReference type="InterPro" id="IPR006674">
    <property type="entry name" value="HD_domain"/>
</dbReference>
<dbReference type="CDD" id="cd00077">
    <property type="entry name" value="HDc"/>
    <property type="match status" value="1"/>
</dbReference>
<comment type="caution">
    <text evidence="2">The sequence shown here is derived from an EMBL/GenBank/DDBJ whole genome shotgun (WGS) entry which is preliminary data.</text>
</comment>
<organism evidence="2 3">
    <name type="scientific">Nitratireductor aquimarinus</name>
    <dbReference type="NCBI Taxonomy" id="889300"/>
    <lineage>
        <taxon>Bacteria</taxon>
        <taxon>Pseudomonadati</taxon>
        <taxon>Pseudomonadota</taxon>
        <taxon>Alphaproteobacteria</taxon>
        <taxon>Hyphomicrobiales</taxon>
        <taxon>Phyllobacteriaceae</taxon>
        <taxon>Nitratireductor</taxon>
    </lineage>
</organism>
<feature type="domain" description="HD" evidence="1">
    <location>
        <begin position="26"/>
        <end position="131"/>
    </location>
</feature>
<dbReference type="PROSITE" id="PS51831">
    <property type="entry name" value="HD"/>
    <property type="match status" value="1"/>
</dbReference>
<evidence type="ECO:0000313" key="3">
    <source>
        <dbReference type="Proteomes" id="UP001185659"/>
    </source>
</evidence>
<proteinExistence type="predicted"/>
<protein>
    <submittedName>
        <fullName evidence="2">HD domain-containing protein</fullName>
    </submittedName>
</protein>
<dbReference type="SMART" id="SM00471">
    <property type="entry name" value="HDc"/>
    <property type="match status" value="1"/>
</dbReference>
<keyword evidence="3" id="KW-1185">Reference proteome</keyword>
<dbReference type="Pfam" id="PF01966">
    <property type="entry name" value="HD"/>
    <property type="match status" value="1"/>
</dbReference>
<dbReference type="PANTHER" id="PTHR33594:SF1">
    <property type="entry name" value="HD_PDEASE DOMAIN-CONTAINING PROTEIN"/>
    <property type="match status" value="1"/>
</dbReference>